<feature type="transmembrane region" description="Helical" evidence="5">
    <location>
        <begin position="149"/>
        <end position="171"/>
    </location>
</feature>
<evidence type="ECO:0000256" key="1">
    <source>
        <dbReference type="ARBA" id="ARBA00004141"/>
    </source>
</evidence>
<dbReference type="HOGENOM" id="CLU_033734_2_0_1"/>
<feature type="transmembrane region" description="Helical" evidence="5">
    <location>
        <begin position="251"/>
        <end position="274"/>
    </location>
</feature>
<dbReference type="EMBL" id="KN833689">
    <property type="protein sequence ID" value="KIK29510.1"/>
    <property type="molecule type" value="Genomic_DNA"/>
</dbReference>
<keyword evidence="4 5" id="KW-0472">Membrane</keyword>
<dbReference type="InterPro" id="IPR006603">
    <property type="entry name" value="PQ-loop_rpt"/>
</dbReference>
<evidence type="ECO:0000256" key="3">
    <source>
        <dbReference type="ARBA" id="ARBA00022989"/>
    </source>
</evidence>
<dbReference type="OrthoDB" id="19344at2759"/>
<protein>
    <submittedName>
        <fullName evidence="6">Unplaced genomic scaffold scaffold_5, whole genome shotgun sequence</fullName>
    </submittedName>
</protein>
<feature type="transmembrane region" description="Helical" evidence="5">
    <location>
        <begin position="48"/>
        <end position="71"/>
    </location>
</feature>
<evidence type="ECO:0000313" key="6">
    <source>
        <dbReference type="EMBL" id="KIK29510.1"/>
    </source>
</evidence>
<feature type="transmembrane region" description="Helical" evidence="5">
    <location>
        <begin position="191"/>
        <end position="209"/>
    </location>
</feature>
<feature type="transmembrane region" description="Helical" evidence="5">
    <location>
        <begin position="221"/>
        <end position="245"/>
    </location>
</feature>
<dbReference type="PANTHER" id="PTHR16201">
    <property type="entry name" value="SEVEN TRANSMEMBRANE PROTEIN 1-RELATED"/>
    <property type="match status" value="1"/>
</dbReference>
<dbReference type="InterPro" id="IPR051415">
    <property type="entry name" value="LAAT-1"/>
</dbReference>
<dbReference type="Gene3D" id="1.20.1280.290">
    <property type="match status" value="1"/>
</dbReference>
<dbReference type="SMART" id="SM00679">
    <property type="entry name" value="CTNS"/>
    <property type="match status" value="2"/>
</dbReference>
<gene>
    <name evidence="6" type="ORF">PISMIDRAFT_672208</name>
</gene>
<feature type="transmembrane region" description="Helical" evidence="5">
    <location>
        <begin position="91"/>
        <end position="115"/>
    </location>
</feature>
<proteinExistence type="predicted"/>
<evidence type="ECO:0000313" key="7">
    <source>
        <dbReference type="Proteomes" id="UP000054018"/>
    </source>
</evidence>
<keyword evidence="2 5" id="KW-0812">Transmembrane</keyword>
<feature type="transmembrane region" description="Helical" evidence="5">
    <location>
        <begin position="17"/>
        <end position="36"/>
    </location>
</feature>
<reference evidence="7" key="2">
    <citation type="submission" date="2015-01" db="EMBL/GenBank/DDBJ databases">
        <title>Evolutionary Origins and Diversification of the Mycorrhizal Mutualists.</title>
        <authorList>
            <consortium name="DOE Joint Genome Institute"/>
            <consortium name="Mycorrhizal Genomics Consortium"/>
            <person name="Kohler A."/>
            <person name="Kuo A."/>
            <person name="Nagy L.G."/>
            <person name="Floudas D."/>
            <person name="Copeland A."/>
            <person name="Barry K.W."/>
            <person name="Cichocki N."/>
            <person name="Veneault-Fourrey C."/>
            <person name="LaButti K."/>
            <person name="Lindquist E.A."/>
            <person name="Lipzen A."/>
            <person name="Lundell T."/>
            <person name="Morin E."/>
            <person name="Murat C."/>
            <person name="Riley R."/>
            <person name="Ohm R."/>
            <person name="Sun H."/>
            <person name="Tunlid A."/>
            <person name="Henrissat B."/>
            <person name="Grigoriev I.V."/>
            <person name="Hibbett D.S."/>
            <person name="Martin F."/>
        </authorList>
    </citation>
    <scope>NUCLEOTIDE SEQUENCE [LARGE SCALE GENOMIC DNA]</scope>
    <source>
        <strain evidence="7">441</strain>
    </source>
</reference>
<keyword evidence="3 5" id="KW-1133">Transmembrane helix</keyword>
<evidence type="ECO:0000256" key="5">
    <source>
        <dbReference type="SAM" id="Phobius"/>
    </source>
</evidence>
<dbReference type="AlphaFoldDB" id="A0A0C9YWT2"/>
<accession>A0A0C9YWT2</accession>
<comment type="subcellular location">
    <subcellularLocation>
        <location evidence="1">Membrane</location>
        <topology evidence="1">Multi-pass membrane protein</topology>
    </subcellularLocation>
</comment>
<evidence type="ECO:0000256" key="4">
    <source>
        <dbReference type="ARBA" id="ARBA00023136"/>
    </source>
</evidence>
<keyword evidence="7" id="KW-1185">Reference proteome</keyword>
<name>A0A0C9YWT2_9AGAM</name>
<dbReference type="PANTHER" id="PTHR16201:SF11">
    <property type="entry name" value="PQ-LOOP REPEAT-CONTAINING PROTEIN"/>
    <property type="match status" value="1"/>
</dbReference>
<organism evidence="6 7">
    <name type="scientific">Pisolithus microcarpus 441</name>
    <dbReference type="NCBI Taxonomy" id="765257"/>
    <lineage>
        <taxon>Eukaryota</taxon>
        <taxon>Fungi</taxon>
        <taxon>Dikarya</taxon>
        <taxon>Basidiomycota</taxon>
        <taxon>Agaricomycotina</taxon>
        <taxon>Agaricomycetes</taxon>
        <taxon>Agaricomycetidae</taxon>
        <taxon>Boletales</taxon>
        <taxon>Sclerodermatineae</taxon>
        <taxon>Pisolithaceae</taxon>
        <taxon>Pisolithus</taxon>
    </lineage>
</organism>
<sequence length="355" mass="39240">MDLSSSTPTTCHFASDWAADALTIVLVLGLFASYIPQHLRIIRAGTSVGFSPWFLLLGSTSSAAAMLNMITMQGPVLRCCLEVSFGKCIEISSGVLQVGSQWLLFSMILVLYMVYYPPNLKYVELEIDTHDSRPVQRVRSVIKSDEWRLSVIVSLVVAVHLAFITFTTFFLLYTADPSPDPSGRRPYQIELWATFLGVSSGVLAAVQYAPQLQRTYHLKLVGALSIPMMVIQSPGGIVMALSIAMKPGTDWTSWVMYAVSAAMQACLLSMCIMWKIRQRRLHIDDFGRPLGLPASPSAESILTAENDDGQFESQVFDVRVIEESSEAGEAAPLLKPPVRVPRKGGILRWLEYVRS</sequence>
<reference evidence="6 7" key="1">
    <citation type="submission" date="2014-04" db="EMBL/GenBank/DDBJ databases">
        <authorList>
            <consortium name="DOE Joint Genome Institute"/>
            <person name="Kuo A."/>
            <person name="Kohler A."/>
            <person name="Costa M.D."/>
            <person name="Nagy L.G."/>
            <person name="Floudas D."/>
            <person name="Copeland A."/>
            <person name="Barry K.W."/>
            <person name="Cichocki N."/>
            <person name="Veneault-Fourrey C."/>
            <person name="LaButti K."/>
            <person name="Lindquist E.A."/>
            <person name="Lipzen A."/>
            <person name="Lundell T."/>
            <person name="Morin E."/>
            <person name="Murat C."/>
            <person name="Sun H."/>
            <person name="Tunlid A."/>
            <person name="Henrissat B."/>
            <person name="Grigoriev I.V."/>
            <person name="Hibbett D.S."/>
            <person name="Martin F."/>
            <person name="Nordberg H.P."/>
            <person name="Cantor M.N."/>
            <person name="Hua S.X."/>
        </authorList>
    </citation>
    <scope>NUCLEOTIDE SEQUENCE [LARGE SCALE GENOMIC DNA]</scope>
    <source>
        <strain evidence="6 7">441</strain>
    </source>
</reference>
<dbReference type="Pfam" id="PF04193">
    <property type="entry name" value="PQ-loop"/>
    <property type="match status" value="2"/>
</dbReference>
<evidence type="ECO:0000256" key="2">
    <source>
        <dbReference type="ARBA" id="ARBA00022692"/>
    </source>
</evidence>
<dbReference type="GO" id="GO:0016020">
    <property type="term" value="C:membrane"/>
    <property type="evidence" value="ECO:0007669"/>
    <property type="project" value="UniProtKB-SubCell"/>
</dbReference>
<dbReference type="Proteomes" id="UP000054018">
    <property type="component" value="Unassembled WGS sequence"/>
</dbReference>